<dbReference type="PANTHER" id="PTHR43046:SF16">
    <property type="entry name" value="ADP-RIBOSE PYROPHOSPHATASE YJHB-RELATED"/>
    <property type="match status" value="1"/>
</dbReference>
<accession>A0A9X2LGA1</accession>
<comment type="cofactor">
    <cofactor evidence="1">
        <name>Mg(2+)</name>
        <dbReference type="ChEBI" id="CHEBI:18420"/>
    </cofactor>
</comment>
<comment type="caution">
    <text evidence="4">The sequence shown here is derived from an EMBL/GenBank/DDBJ whole genome shotgun (WGS) entry which is preliminary data.</text>
</comment>
<sequence length="156" mass="16678">MRQRARYTCVVDVMVLLHRDDGRVLLLRRAGDVYAAGLLAPPGGHLEDGETLTDGALREVAEEVGVAVDPADLEFCHLIHHRNPEGQARVGVVFTAQRWSGEPRNLEPEKCSTLVWADPAHPPADCVPCTAAVLGRFASGALLSTHGWDGKPGGAA</sequence>
<reference evidence="4" key="1">
    <citation type="submission" date="2022-06" db="EMBL/GenBank/DDBJ databases">
        <title>WGS of actinobacteria.</title>
        <authorList>
            <person name="Thawai C."/>
        </authorList>
    </citation>
    <scope>NUCLEOTIDE SEQUENCE</scope>
    <source>
        <strain evidence="4">AA8</strain>
    </source>
</reference>
<evidence type="ECO:0000256" key="1">
    <source>
        <dbReference type="ARBA" id="ARBA00001946"/>
    </source>
</evidence>
<dbReference type="Pfam" id="PF00293">
    <property type="entry name" value="NUDIX"/>
    <property type="match status" value="1"/>
</dbReference>
<dbReference type="InterPro" id="IPR015797">
    <property type="entry name" value="NUDIX_hydrolase-like_dom_sf"/>
</dbReference>
<dbReference type="CDD" id="cd04683">
    <property type="entry name" value="NUDIX_Hydrolase"/>
    <property type="match status" value="1"/>
</dbReference>
<dbReference type="PANTHER" id="PTHR43046">
    <property type="entry name" value="GDP-MANNOSE MANNOSYL HYDROLASE"/>
    <property type="match status" value="1"/>
</dbReference>
<dbReference type="RefSeq" id="WP_168091584.1">
    <property type="nucleotide sequence ID" value="NZ_JAATER010000030.1"/>
</dbReference>
<dbReference type="EMBL" id="JANIID010000008">
    <property type="protein sequence ID" value="MCQ8770424.1"/>
    <property type="molecule type" value="Genomic_DNA"/>
</dbReference>
<dbReference type="InterPro" id="IPR000086">
    <property type="entry name" value="NUDIX_hydrolase_dom"/>
</dbReference>
<dbReference type="AlphaFoldDB" id="A0A9X2LGA1"/>
<evidence type="ECO:0000313" key="4">
    <source>
        <dbReference type="EMBL" id="MCQ8770424.1"/>
    </source>
</evidence>
<evidence type="ECO:0000256" key="2">
    <source>
        <dbReference type="ARBA" id="ARBA00022801"/>
    </source>
</evidence>
<keyword evidence="2" id="KW-0378">Hydrolase</keyword>
<protein>
    <submittedName>
        <fullName evidence="4">NUDIX domain-containing protein</fullName>
    </submittedName>
</protein>
<evidence type="ECO:0000259" key="3">
    <source>
        <dbReference type="PROSITE" id="PS51462"/>
    </source>
</evidence>
<dbReference type="GO" id="GO:0016787">
    <property type="term" value="F:hydrolase activity"/>
    <property type="evidence" value="ECO:0007669"/>
    <property type="project" value="UniProtKB-KW"/>
</dbReference>
<proteinExistence type="predicted"/>
<dbReference type="Proteomes" id="UP001142374">
    <property type="component" value="Unassembled WGS sequence"/>
</dbReference>
<evidence type="ECO:0000313" key="5">
    <source>
        <dbReference type="Proteomes" id="UP001142374"/>
    </source>
</evidence>
<organism evidence="4 5">
    <name type="scientific">Streptomyces telluris</name>
    <dbReference type="NCBI Taxonomy" id="2720021"/>
    <lineage>
        <taxon>Bacteria</taxon>
        <taxon>Bacillati</taxon>
        <taxon>Actinomycetota</taxon>
        <taxon>Actinomycetes</taxon>
        <taxon>Kitasatosporales</taxon>
        <taxon>Streptomycetaceae</taxon>
        <taxon>Streptomyces</taxon>
    </lineage>
</organism>
<name>A0A9X2LGA1_9ACTN</name>
<dbReference type="PROSITE" id="PS51462">
    <property type="entry name" value="NUDIX"/>
    <property type="match status" value="1"/>
</dbReference>
<dbReference type="SUPFAM" id="SSF55811">
    <property type="entry name" value="Nudix"/>
    <property type="match status" value="1"/>
</dbReference>
<gene>
    <name evidence="4" type="ORF">NQU55_11605</name>
</gene>
<dbReference type="PROSITE" id="PS00893">
    <property type="entry name" value="NUDIX_BOX"/>
    <property type="match status" value="1"/>
</dbReference>
<keyword evidence="5" id="KW-1185">Reference proteome</keyword>
<feature type="domain" description="Nudix hydrolase" evidence="3">
    <location>
        <begin position="1"/>
        <end position="139"/>
    </location>
</feature>
<dbReference type="Gene3D" id="3.90.79.10">
    <property type="entry name" value="Nucleoside Triphosphate Pyrophosphohydrolase"/>
    <property type="match status" value="1"/>
</dbReference>
<dbReference type="InterPro" id="IPR020084">
    <property type="entry name" value="NUDIX_hydrolase_CS"/>
</dbReference>